<evidence type="ECO:0000313" key="2">
    <source>
        <dbReference type="EMBL" id="GMT12626.1"/>
    </source>
</evidence>
<organism evidence="2 3">
    <name type="scientific">Pristionchus fissidentatus</name>
    <dbReference type="NCBI Taxonomy" id="1538716"/>
    <lineage>
        <taxon>Eukaryota</taxon>
        <taxon>Metazoa</taxon>
        <taxon>Ecdysozoa</taxon>
        <taxon>Nematoda</taxon>
        <taxon>Chromadorea</taxon>
        <taxon>Rhabditida</taxon>
        <taxon>Rhabditina</taxon>
        <taxon>Diplogasteromorpha</taxon>
        <taxon>Diplogasteroidea</taxon>
        <taxon>Neodiplogasteridae</taxon>
        <taxon>Pristionchus</taxon>
    </lineage>
</organism>
<dbReference type="Proteomes" id="UP001432322">
    <property type="component" value="Unassembled WGS sequence"/>
</dbReference>
<dbReference type="Gene3D" id="2.60.210.10">
    <property type="entry name" value="Apoptosis, Tumor Necrosis Factor Receptor Associated Protein 2, Chain A"/>
    <property type="match status" value="1"/>
</dbReference>
<keyword evidence="3" id="KW-1185">Reference proteome</keyword>
<dbReference type="AlphaFoldDB" id="A0AAV5UZY7"/>
<evidence type="ECO:0000313" key="3">
    <source>
        <dbReference type="Proteomes" id="UP001432322"/>
    </source>
</evidence>
<protein>
    <recommendedName>
        <fullName evidence="1">MATH domain-containing protein</fullName>
    </recommendedName>
</protein>
<gene>
    <name evidence="2" type="ORF">PFISCL1PPCAC_3923</name>
</gene>
<dbReference type="InterPro" id="IPR002083">
    <property type="entry name" value="MATH/TRAF_dom"/>
</dbReference>
<dbReference type="SUPFAM" id="SSF49599">
    <property type="entry name" value="TRAF domain-like"/>
    <property type="match status" value="1"/>
</dbReference>
<dbReference type="CDD" id="cd00121">
    <property type="entry name" value="MATH"/>
    <property type="match status" value="1"/>
</dbReference>
<feature type="domain" description="MATH" evidence="1">
    <location>
        <begin position="11"/>
        <end position="110"/>
    </location>
</feature>
<sequence length="128" mass="14856">EDWGFEDENRNRFEIGGINWKLEARKEYDREKEYVKLSLIANEGNKSIVWSCDGIMELQLISPLDEKKCIIRTLNFHLNKEDNEVIIFCAISNVPEEFHCEDYLLVGAKIAPTKTNGIRAIPKFDFSS</sequence>
<feature type="non-terminal residue" evidence="2">
    <location>
        <position position="128"/>
    </location>
</feature>
<evidence type="ECO:0000259" key="1">
    <source>
        <dbReference type="Pfam" id="PF00917"/>
    </source>
</evidence>
<feature type="non-terminal residue" evidence="2">
    <location>
        <position position="1"/>
    </location>
</feature>
<name>A0AAV5UZY7_9BILA</name>
<dbReference type="InterPro" id="IPR008974">
    <property type="entry name" value="TRAF-like"/>
</dbReference>
<accession>A0AAV5UZY7</accession>
<dbReference type="EMBL" id="BTSY01000001">
    <property type="protein sequence ID" value="GMT12626.1"/>
    <property type="molecule type" value="Genomic_DNA"/>
</dbReference>
<reference evidence="2" key="1">
    <citation type="submission" date="2023-10" db="EMBL/GenBank/DDBJ databases">
        <title>Genome assembly of Pristionchus species.</title>
        <authorList>
            <person name="Yoshida K."/>
            <person name="Sommer R.J."/>
        </authorList>
    </citation>
    <scope>NUCLEOTIDE SEQUENCE</scope>
    <source>
        <strain evidence="2">RS5133</strain>
    </source>
</reference>
<dbReference type="Pfam" id="PF00917">
    <property type="entry name" value="MATH"/>
    <property type="match status" value="1"/>
</dbReference>
<proteinExistence type="predicted"/>
<comment type="caution">
    <text evidence="2">The sequence shown here is derived from an EMBL/GenBank/DDBJ whole genome shotgun (WGS) entry which is preliminary data.</text>
</comment>